<dbReference type="AlphaFoldDB" id="A0A445MQZ7"/>
<proteinExistence type="predicted"/>
<gene>
    <name evidence="1" type="ORF">PITCH_A1090003</name>
</gene>
<sequence>MSLNHLQIVIKGAGEMASGVAWRLFNCGFTRLCMTDVAQPQAVRREVSFCEVVYDEVKTVQGVTAKLIKTFKEVSDAWDCGQVPVIVDPEARIINHFKPSVVIDAILAKTNLGTKITDAPLVIGLGPGFCAGGDVHLVVETNRGHNLGRLIRNGEAQKNTGVPGVIAGYGAERVFRAPKEGHLTVLREIGDMVKEGDVVAEVNGSPVKALINGVIRGMLRDGTGVWKGMKTGDIDPRGNRDFCYSVSEKTLAIAGGVLEGILSFYNR</sequence>
<dbReference type="InterPro" id="IPR017695">
    <property type="entry name" value="Se-dep_Mo_hydrolase_YqeB"/>
</dbReference>
<accession>A0A445MQZ7</accession>
<name>A0A445MQZ7_9BACT</name>
<protein>
    <recommendedName>
        <fullName evidence="2">Selenium-dependent molybdenum hydroxylase system protein, YqeB family</fullName>
    </recommendedName>
</protein>
<dbReference type="EMBL" id="OJIN01000012">
    <property type="protein sequence ID" value="SPD71876.1"/>
    <property type="molecule type" value="Genomic_DNA"/>
</dbReference>
<evidence type="ECO:0008006" key="2">
    <source>
        <dbReference type="Google" id="ProtNLM"/>
    </source>
</evidence>
<reference evidence="1" key="1">
    <citation type="submission" date="2018-01" db="EMBL/GenBank/DDBJ databases">
        <authorList>
            <person name="Regsiter A."/>
            <person name="William W."/>
        </authorList>
    </citation>
    <scope>NUCLEOTIDE SEQUENCE</scope>
    <source>
        <strain evidence="1">TRIP AH-1</strain>
    </source>
</reference>
<organism evidence="1">
    <name type="scientific">uncultured Desulfobacterium sp</name>
    <dbReference type="NCBI Taxonomy" id="201089"/>
    <lineage>
        <taxon>Bacteria</taxon>
        <taxon>Pseudomonadati</taxon>
        <taxon>Thermodesulfobacteriota</taxon>
        <taxon>Desulfobacteria</taxon>
        <taxon>Desulfobacterales</taxon>
        <taxon>Desulfobacteriaceae</taxon>
        <taxon>Desulfobacterium</taxon>
        <taxon>environmental samples</taxon>
    </lineage>
</organism>
<evidence type="ECO:0000313" key="1">
    <source>
        <dbReference type="EMBL" id="SPD71876.1"/>
    </source>
</evidence>
<dbReference type="NCBIfam" id="TIGR03309">
    <property type="entry name" value="matur_yqeB"/>
    <property type="match status" value="1"/>
</dbReference>